<comment type="similarity">
    <text evidence="1">Belongs to the ATG101 family.</text>
</comment>
<dbReference type="PANTHER" id="PTHR13292">
    <property type="entry name" value="AUTOPHAGY-RELATED PROTEIN 101"/>
    <property type="match status" value="1"/>
</dbReference>
<dbReference type="PANTHER" id="PTHR13292:SF0">
    <property type="entry name" value="AUTOPHAGY-RELATED PROTEIN 101"/>
    <property type="match status" value="1"/>
</dbReference>
<evidence type="ECO:0000256" key="1">
    <source>
        <dbReference type="ARBA" id="ARBA00007130"/>
    </source>
</evidence>
<keyword evidence="3" id="KW-0072">Autophagy</keyword>
<dbReference type="GO" id="GO:0000407">
    <property type="term" value="C:phagophore assembly site"/>
    <property type="evidence" value="ECO:0007669"/>
    <property type="project" value="TreeGrafter"/>
</dbReference>
<gene>
    <name evidence="4" type="ORF">C3L33_01202</name>
</gene>
<evidence type="ECO:0000256" key="2">
    <source>
        <dbReference type="ARBA" id="ARBA00018874"/>
    </source>
</evidence>
<feature type="non-terminal residue" evidence="4">
    <location>
        <position position="1"/>
    </location>
</feature>
<organism evidence="4 5">
    <name type="scientific">Rhododendron williamsianum</name>
    <dbReference type="NCBI Taxonomy" id="262921"/>
    <lineage>
        <taxon>Eukaryota</taxon>
        <taxon>Viridiplantae</taxon>
        <taxon>Streptophyta</taxon>
        <taxon>Embryophyta</taxon>
        <taxon>Tracheophyta</taxon>
        <taxon>Spermatophyta</taxon>
        <taxon>Magnoliopsida</taxon>
        <taxon>eudicotyledons</taxon>
        <taxon>Gunneridae</taxon>
        <taxon>Pentapetalae</taxon>
        <taxon>asterids</taxon>
        <taxon>Ericales</taxon>
        <taxon>Ericaceae</taxon>
        <taxon>Ericoideae</taxon>
        <taxon>Rhodoreae</taxon>
        <taxon>Rhododendron</taxon>
    </lineage>
</organism>
<proteinExistence type="inferred from homology"/>
<dbReference type="EMBL" id="QEFC01000074">
    <property type="protein sequence ID" value="KAE9466862.1"/>
    <property type="molecule type" value="Genomic_DNA"/>
</dbReference>
<protein>
    <recommendedName>
        <fullName evidence="2">Autophagy-related protein 101</fullName>
    </recommendedName>
</protein>
<comment type="caution">
    <text evidence="4">The sequence shown here is derived from an EMBL/GenBank/DDBJ whole genome shotgun (WGS) entry which is preliminary data.</text>
</comment>
<sequence>MMSKSFIFVNVCAGVLHTIFFHRALGLVRPKDVDLELFDITYVSDLLQFDRCKSDYANKFTTKLLLPLLPDVQCGDLDLEKKIEEKIDQFIDRVEKHPNKKYQVLSLLHFSLFYLYRVQMALLAPFNGQQ</sequence>
<evidence type="ECO:0000313" key="4">
    <source>
        <dbReference type="EMBL" id="KAE9466862.1"/>
    </source>
</evidence>
<reference evidence="4 5" key="1">
    <citation type="journal article" date="2019" name="Genome Biol. Evol.">
        <title>The Rhododendron genome and chromosomal organization provide insight into shared whole-genome duplications across the heath family (Ericaceae).</title>
        <authorList>
            <person name="Soza V.L."/>
            <person name="Lindsley D."/>
            <person name="Waalkes A."/>
            <person name="Ramage E."/>
            <person name="Patwardhan R.P."/>
            <person name="Burton J.N."/>
            <person name="Adey A."/>
            <person name="Kumar A."/>
            <person name="Qiu R."/>
            <person name="Shendure J."/>
            <person name="Hall B."/>
        </authorList>
    </citation>
    <scope>NUCLEOTIDE SEQUENCE [LARGE SCALE GENOMIC DNA]</scope>
    <source>
        <strain evidence="4">RSF 1966-606</strain>
    </source>
</reference>
<dbReference type="GO" id="GO:0000045">
    <property type="term" value="P:autophagosome assembly"/>
    <property type="evidence" value="ECO:0007669"/>
    <property type="project" value="TreeGrafter"/>
</dbReference>
<dbReference type="GO" id="GO:1990316">
    <property type="term" value="C:Atg1/ULK1 kinase complex"/>
    <property type="evidence" value="ECO:0007669"/>
    <property type="project" value="TreeGrafter"/>
</dbReference>
<dbReference type="AlphaFoldDB" id="A0A6A4MCG1"/>
<evidence type="ECO:0000313" key="5">
    <source>
        <dbReference type="Proteomes" id="UP000428333"/>
    </source>
</evidence>
<evidence type="ECO:0000256" key="3">
    <source>
        <dbReference type="ARBA" id="ARBA00023006"/>
    </source>
</evidence>
<dbReference type="Pfam" id="PF07855">
    <property type="entry name" value="ATG101"/>
    <property type="match status" value="1"/>
</dbReference>
<dbReference type="Proteomes" id="UP000428333">
    <property type="component" value="Linkage Group LG01"/>
</dbReference>
<name>A0A6A4MCG1_9ERIC</name>
<dbReference type="InterPro" id="IPR012445">
    <property type="entry name" value="ATG101"/>
</dbReference>
<keyword evidence="5" id="KW-1185">Reference proteome</keyword>
<dbReference type="GO" id="GO:0019901">
    <property type="term" value="F:protein kinase binding"/>
    <property type="evidence" value="ECO:0007669"/>
    <property type="project" value="TreeGrafter"/>
</dbReference>
<dbReference type="OrthoDB" id="10259639at2759"/>
<accession>A0A6A4MCG1</accession>